<dbReference type="InterPro" id="IPR043128">
    <property type="entry name" value="Rev_trsase/Diguanyl_cyclase"/>
</dbReference>
<evidence type="ECO:0000259" key="2">
    <source>
        <dbReference type="PROSITE" id="PS50883"/>
    </source>
</evidence>
<dbReference type="PROSITE" id="PS50887">
    <property type="entry name" value="GGDEF"/>
    <property type="match status" value="1"/>
</dbReference>
<proteinExistence type="predicted"/>
<dbReference type="SUPFAM" id="SSF141868">
    <property type="entry name" value="EAL domain-like"/>
    <property type="match status" value="1"/>
</dbReference>
<name>A0ABM7LML6_9ACTN</name>
<feature type="transmembrane region" description="Helical" evidence="1">
    <location>
        <begin position="220"/>
        <end position="240"/>
    </location>
</feature>
<feature type="domain" description="GGDEF" evidence="3">
    <location>
        <begin position="354"/>
        <end position="481"/>
    </location>
</feature>
<dbReference type="InterPro" id="IPR052155">
    <property type="entry name" value="Biofilm_reg_signaling"/>
</dbReference>
<protein>
    <recommendedName>
        <fullName evidence="6">Diguanylate cyclase (GGDEF)-like protein</fullName>
    </recommendedName>
</protein>
<dbReference type="RefSeq" id="WP_189335907.1">
    <property type="nucleotide sequence ID" value="NZ_AP023356.1"/>
</dbReference>
<accession>A0ABM7LML6</accession>
<dbReference type="CDD" id="cd01949">
    <property type="entry name" value="GGDEF"/>
    <property type="match status" value="1"/>
</dbReference>
<reference evidence="4 5" key="1">
    <citation type="submission" date="2020-08" db="EMBL/GenBank/DDBJ databases">
        <title>Whole genome shotgun sequence of Actinoplanes ianthinogenes NBRC 13996.</title>
        <authorList>
            <person name="Komaki H."/>
            <person name="Tamura T."/>
        </authorList>
    </citation>
    <scope>NUCLEOTIDE SEQUENCE [LARGE SCALE GENOMIC DNA]</scope>
    <source>
        <strain evidence="4 5">NBRC 13996</strain>
    </source>
</reference>
<feature type="transmembrane region" description="Helical" evidence="1">
    <location>
        <begin position="194"/>
        <end position="214"/>
    </location>
</feature>
<feature type="transmembrane region" description="Helical" evidence="1">
    <location>
        <begin position="63"/>
        <end position="86"/>
    </location>
</feature>
<feature type="transmembrane region" description="Helical" evidence="1">
    <location>
        <begin position="256"/>
        <end position="274"/>
    </location>
</feature>
<feature type="transmembrane region" description="Helical" evidence="1">
    <location>
        <begin position="160"/>
        <end position="182"/>
    </location>
</feature>
<dbReference type="InterPro" id="IPR001633">
    <property type="entry name" value="EAL_dom"/>
</dbReference>
<evidence type="ECO:0000256" key="1">
    <source>
        <dbReference type="SAM" id="Phobius"/>
    </source>
</evidence>
<feature type="domain" description="EAL" evidence="2">
    <location>
        <begin position="490"/>
        <end position="752"/>
    </location>
</feature>
<keyword evidence="1" id="KW-0472">Membrane</keyword>
<dbReference type="PANTHER" id="PTHR44757:SF2">
    <property type="entry name" value="BIOFILM ARCHITECTURE MAINTENANCE PROTEIN MBAA"/>
    <property type="match status" value="1"/>
</dbReference>
<dbReference type="EMBL" id="AP023356">
    <property type="protein sequence ID" value="BCJ40508.1"/>
    <property type="molecule type" value="Genomic_DNA"/>
</dbReference>
<dbReference type="CDD" id="cd01948">
    <property type="entry name" value="EAL"/>
    <property type="match status" value="1"/>
</dbReference>
<dbReference type="Gene3D" id="3.20.20.450">
    <property type="entry name" value="EAL domain"/>
    <property type="match status" value="1"/>
</dbReference>
<dbReference type="Gene3D" id="3.30.70.270">
    <property type="match status" value="1"/>
</dbReference>
<dbReference type="PROSITE" id="PS50883">
    <property type="entry name" value="EAL"/>
    <property type="match status" value="1"/>
</dbReference>
<evidence type="ECO:0008006" key="6">
    <source>
        <dbReference type="Google" id="ProtNLM"/>
    </source>
</evidence>
<feature type="transmembrane region" description="Helical" evidence="1">
    <location>
        <begin position="33"/>
        <end position="51"/>
    </location>
</feature>
<dbReference type="SMART" id="SM00267">
    <property type="entry name" value="GGDEF"/>
    <property type="match status" value="1"/>
</dbReference>
<keyword evidence="1" id="KW-0812">Transmembrane</keyword>
<organism evidence="4 5">
    <name type="scientific">Actinoplanes ianthinogenes</name>
    <dbReference type="NCBI Taxonomy" id="122358"/>
    <lineage>
        <taxon>Bacteria</taxon>
        <taxon>Bacillati</taxon>
        <taxon>Actinomycetota</taxon>
        <taxon>Actinomycetes</taxon>
        <taxon>Micromonosporales</taxon>
        <taxon>Micromonosporaceae</taxon>
        <taxon>Actinoplanes</taxon>
    </lineage>
</organism>
<dbReference type="PANTHER" id="PTHR44757">
    <property type="entry name" value="DIGUANYLATE CYCLASE DGCP"/>
    <property type="match status" value="1"/>
</dbReference>
<dbReference type="InterPro" id="IPR029787">
    <property type="entry name" value="Nucleotide_cyclase"/>
</dbReference>
<gene>
    <name evidence="4" type="ORF">Aiant_11650</name>
</gene>
<keyword evidence="1" id="KW-1133">Transmembrane helix</keyword>
<dbReference type="Proteomes" id="UP000676967">
    <property type="component" value="Chromosome"/>
</dbReference>
<dbReference type="InterPro" id="IPR035919">
    <property type="entry name" value="EAL_sf"/>
</dbReference>
<evidence type="ECO:0000259" key="3">
    <source>
        <dbReference type="PROSITE" id="PS50887"/>
    </source>
</evidence>
<keyword evidence="5" id="KW-1185">Reference proteome</keyword>
<sequence>MRHPARHLLVTGAVAVLGMLWTVTGIGPAPVCYVFMPAGLVAAVFALRALRRDVELAPAGRRFYLLLEVAAALMAAGYVILAVAGFRSSPVLPMMPLTSSVLIGLGLLVAMVAVGGVPLGVTSWSARGRQWLDRLIAFVGCAVVLWHFGLYPMLTTENRWSTGVLAVVLLGFLFAAGAVTKVSYIPGGPVDRAAVRLVAATGLVAAAVSVLAVARSYEGAILTQAVAMPLAPLLLAAAALRQRYATGTLSARANSWLPYLAMVAADVPLAHVLFGETHLGDGIYEGRIVVGSAALVATLVSVRQWVVNRDNARLLRERAASEARFQYEATHDALTGLGNRKLFRERLDAALASTGATVLLVDLDDFNTVNDSLGHDVGDELLVAFADTLLAATGDDGVPARLAGDEFAVLVTTPGGDAAVAERIMTAIAAPISAHRLLVHASAGIASAPAGTPARHLLRDADAAMYAAKQRGKANWVRYTAGMEKPAQADAQLGGDLRRALDAGEFTLVYQPIVDLRDGRTIGVEALVRWLHPERGMVSPAEFIPAAERTGLIVPLGRWVLRETCRQVAAWAAEFGLEPLQKVGPNVSVRQLHDPDFVADVRAALADSGLPADRLVLELTESAVLRGHQVLKVLHELHDMGVRLALDDFGTGESSLSLLRAFPAAIVKLDKSFVDNIELGEEGSAAANARQAVARAVVQLADALGLDTVAEGIENQEQVDRLRKLGYTVGQGYHLGRPMDAAAMTARLAAQQRDLTAA</sequence>
<dbReference type="SMART" id="SM00052">
    <property type="entry name" value="EAL"/>
    <property type="match status" value="1"/>
</dbReference>
<evidence type="ECO:0000313" key="4">
    <source>
        <dbReference type="EMBL" id="BCJ40508.1"/>
    </source>
</evidence>
<feature type="transmembrane region" description="Helical" evidence="1">
    <location>
        <begin position="101"/>
        <end position="123"/>
    </location>
</feature>
<dbReference type="SUPFAM" id="SSF55073">
    <property type="entry name" value="Nucleotide cyclase"/>
    <property type="match status" value="1"/>
</dbReference>
<feature type="transmembrane region" description="Helical" evidence="1">
    <location>
        <begin position="7"/>
        <end position="27"/>
    </location>
</feature>
<dbReference type="NCBIfam" id="TIGR00254">
    <property type="entry name" value="GGDEF"/>
    <property type="match status" value="1"/>
</dbReference>
<dbReference type="Pfam" id="PF00563">
    <property type="entry name" value="EAL"/>
    <property type="match status" value="1"/>
</dbReference>
<evidence type="ECO:0000313" key="5">
    <source>
        <dbReference type="Proteomes" id="UP000676967"/>
    </source>
</evidence>
<dbReference type="Pfam" id="PF00990">
    <property type="entry name" value="GGDEF"/>
    <property type="match status" value="1"/>
</dbReference>
<feature type="transmembrane region" description="Helical" evidence="1">
    <location>
        <begin position="135"/>
        <end position="154"/>
    </location>
</feature>
<dbReference type="InterPro" id="IPR000160">
    <property type="entry name" value="GGDEF_dom"/>
</dbReference>